<dbReference type="PANTHER" id="PTHR43774">
    <property type="entry name" value="PEPTIDE METHIONINE SULFOXIDE REDUCTASE"/>
    <property type="match status" value="1"/>
</dbReference>
<comment type="catalytic activity">
    <reaction evidence="5">
        <text>L-methionyl-[protein] + [thioredoxin]-disulfide + H2O = L-methionyl-(R)-S-oxide-[protein] + [thioredoxin]-dithiol</text>
        <dbReference type="Rhea" id="RHEA:24164"/>
        <dbReference type="Rhea" id="RHEA-COMP:10698"/>
        <dbReference type="Rhea" id="RHEA-COMP:10700"/>
        <dbReference type="Rhea" id="RHEA-COMP:12313"/>
        <dbReference type="Rhea" id="RHEA-COMP:12314"/>
        <dbReference type="ChEBI" id="CHEBI:15377"/>
        <dbReference type="ChEBI" id="CHEBI:16044"/>
        <dbReference type="ChEBI" id="CHEBI:29950"/>
        <dbReference type="ChEBI" id="CHEBI:45764"/>
        <dbReference type="ChEBI" id="CHEBI:50058"/>
        <dbReference type="EC" id="1.8.4.12"/>
    </reaction>
</comment>
<keyword evidence="10" id="KW-1185">Reference proteome</keyword>
<dbReference type="HAMAP" id="MF_01401">
    <property type="entry name" value="MsrA"/>
    <property type="match status" value="1"/>
</dbReference>
<evidence type="ECO:0000256" key="6">
    <source>
        <dbReference type="ARBA" id="ARBA00048782"/>
    </source>
</evidence>
<comment type="function">
    <text evidence="3 7">Has an important function as a repair enzyme for proteins that have been inactivated by oxidation. Catalyzes the reversible oxidation-reduction of methionine sulfoxide in proteins to methionine.</text>
</comment>
<evidence type="ECO:0000256" key="4">
    <source>
        <dbReference type="ARBA" id="ARBA00047806"/>
    </source>
</evidence>
<evidence type="ECO:0000256" key="2">
    <source>
        <dbReference type="ARBA" id="ARBA00023268"/>
    </source>
</evidence>
<dbReference type="NCBIfam" id="TIGR00401">
    <property type="entry name" value="msrA"/>
    <property type="match status" value="1"/>
</dbReference>
<dbReference type="PANTHER" id="PTHR43774:SF1">
    <property type="entry name" value="PEPTIDE METHIONINE SULFOXIDE REDUCTASE MSRA 2"/>
    <property type="match status" value="1"/>
</dbReference>
<dbReference type="AlphaFoldDB" id="A0A9X2I9H6"/>
<organism evidence="9 10">
    <name type="scientific">Legionella maioricensis</name>
    <dbReference type="NCBI Taxonomy" id="2896528"/>
    <lineage>
        <taxon>Bacteria</taxon>
        <taxon>Pseudomonadati</taxon>
        <taxon>Pseudomonadota</taxon>
        <taxon>Gammaproteobacteria</taxon>
        <taxon>Legionellales</taxon>
        <taxon>Legionellaceae</taxon>
        <taxon>Legionella</taxon>
    </lineage>
</organism>
<dbReference type="InterPro" id="IPR036509">
    <property type="entry name" value="Met_Sox_Rdtase_MsrA_sf"/>
</dbReference>
<dbReference type="Proteomes" id="UP001139721">
    <property type="component" value="Unassembled WGS sequence"/>
</dbReference>
<dbReference type="Gene3D" id="2.170.150.20">
    <property type="entry name" value="Peptide methionine sulfoxide reductase"/>
    <property type="match status" value="1"/>
</dbReference>
<dbReference type="Pfam" id="PF01625">
    <property type="entry name" value="PMSR"/>
    <property type="match status" value="1"/>
</dbReference>
<dbReference type="InterPro" id="IPR002569">
    <property type="entry name" value="Met_Sox_Rdtase_MsrA_dom"/>
</dbReference>
<proteinExistence type="inferred from homology"/>
<dbReference type="EMBL" id="JAJKBJ010000002">
    <property type="protein sequence ID" value="MCL9683030.1"/>
    <property type="molecule type" value="Genomic_DNA"/>
</dbReference>
<comment type="similarity">
    <text evidence="7">Belongs to the MsrA Met sulfoxide reductase family.</text>
</comment>
<feature type="active site" evidence="7">
    <location>
        <position position="139"/>
    </location>
</feature>
<name>A0A9X2I9H6_9GAMM</name>
<reference evidence="9" key="1">
    <citation type="submission" date="2021-11" db="EMBL/GenBank/DDBJ databases">
        <title>Legionella maioricencis sp. nov., a new species isolated from hot water samples in Mallorca.</title>
        <authorList>
            <person name="Crespi S."/>
            <person name="Drasar V."/>
            <person name="Salva-Serra F."/>
            <person name="Jaen-Luchoro D."/>
            <person name="Pineiro-Iglesias B."/>
            <person name="Aliaga F."/>
            <person name="Fernandez-Juarez V."/>
            <person name="Coll G."/>
            <person name="Moore E.R.B."/>
            <person name="Bennasar-Figueras A."/>
        </authorList>
    </citation>
    <scope>NUCLEOTIDE SEQUENCE</scope>
    <source>
        <strain evidence="9">HCPI-6</strain>
    </source>
</reference>
<dbReference type="EC" id="1.8.4.11" evidence="7"/>
<feature type="domain" description="MsrB" evidence="8">
    <location>
        <begin position="4"/>
        <end position="124"/>
    </location>
</feature>
<comment type="caution">
    <text evidence="9">The sequence shown here is derived from an EMBL/GenBank/DDBJ whole genome shotgun (WGS) entry which is preliminary data.</text>
</comment>
<evidence type="ECO:0000259" key="8">
    <source>
        <dbReference type="PROSITE" id="PS51790"/>
    </source>
</evidence>
<keyword evidence="1 7" id="KW-0560">Oxidoreductase</keyword>
<evidence type="ECO:0000313" key="10">
    <source>
        <dbReference type="Proteomes" id="UP001139721"/>
    </source>
</evidence>
<dbReference type="InterPro" id="IPR002579">
    <property type="entry name" value="Met_Sox_Rdtase_MsrB_dom"/>
</dbReference>
<comment type="catalytic activity">
    <reaction evidence="6 7">
        <text>[thioredoxin]-disulfide + L-methionine + H2O = L-methionine (S)-S-oxide + [thioredoxin]-dithiol</text>
        <dbReference type="Rhea" id="RHEA:19993"/>
        <dbReference type="Rhea" id="RHEA-COMP:10698"/>
        <dbReference type="Rhea" id="RHEA-COMP:10700"/>
        <dbReference type="ChEBI" id="CHEBI:15377"/>
        <dbReference type="ChEBI" id="CHEBI:29950"/>
        <dbReference type="ChEBI" id="CHEBI:50058"/>
        <dbReference type="ChEBI" id="CHEBI:57844"/>
        <dbReference type="ChEBI" id="CHEBI:58772"/>
        <dbReference type="EC" id="1.8.4.11"/>
    </reaction>
</comment>
<evidence type="ECO:0000256" key="1">
    <source>
        <dbReference type="ARBA" id="ARBA00023002"/>
    </source>
</evidence>
<dbReference type="SUPFAM" id="SSF51316">
    <property type="entry name" value="Mss4-like"/>
    <property type="match status" value="1"/>
</dbReference>
<accession>A0A9X2I9H6</accession>
<evidence type="ECO:0000256" key="7">
    <source>
        <dbReference type="HAMAP-Rule" id="MF_01401"/>
    </source>
</evidence>
<dbReference type="NCBIfam" id="NF004042">
    <property type="entry name" value="PRK05550.1"/>
    <property type="match status" value="1"/>
</dbReference>
<evidence type="ECO:0000256" key="5">
    <source>
        <dbReference type="ARBA" id="ARBA00048488"/>
    </source>
</evidence>
<dbReference type="Gene3D" id="3.30.1060.10">
    <property type="entry name" value="Peptide methionine sulphoxide reductase MsrA"/>
    <property type="match status" value="1"/>
</dbReference>
<dbReference type="GO" id="GO:0008113">
    <property type="term" value="F:peptide-methionine (S)-S-oxide reductase activity"/>
    <property type="evidence" value="ECO:0007669"/>
    <property type="project" value="UniProtKB-UniRule"/>
</dbReference>
<dbReference type="RefSeq" id="WP_250420442.1">
    <property type="nucleotide sequence ID" value="NZ_JAJKBJ010000002.1"/>
</dbReference>
<comment type="catalytic activity">
    <reaction evidence="4 7">
        <text>L-methionyl-[protein] + [thioredoxin]-disulfide + H2O = L-methionyl-(S)-S-oxide-[protein] + [thioredoxin]-dithiol</text>
        <dbReference type="Rhea" id="RHEA:14217"/>
        <dbReference type="Rhea" id="RHEA-COMP:10698"/>
        <dbReference type="Rhea" id="RHEA-COMP:10700"/>
        <dbReference type="Rhea" id="RHEA-COMP:12313"/>
        <dbReference type="Rhea" id="RHEA-COMP:12315"/>
        <dbReference type="ChEBI" id="CHEBI:15377"/>
        <dbReference type="ChEBI" id="CHEBI:16044"/>
        <dbReference type="ChEBI" id="CHEBI:29950"/>
        <dbReference type="ChEBI" id="CHEBI:44120"/>
        <dbReference type="ChEBI" id="CHEBI:50058"/>
        <dbReference type="EC" id="1.8.4.11"/>
    </reaction>
</comment>
<evidence type="ECO:0000313" key="9">
    <source>
        <dbReference type="EMBL" id="MCL9683030.1"/>
    </source>
</evidence>
<protein>
    <recommendedName>
        <fullName evidence="7">Peptide methionine sulfoxide reductase MsrA</fullName>
        <shortName evidence="7">Protein-methionine-S-oxide reductase</shortName>
        <ecNumber evidence="7">1.8.4.11</ecNumber>
    </recommendedName>
    <alternativeName>
        <fullName evidence="7">Peptide-methionine (S)-S-oxide reductase</fullName>
        <shortName evidence="7">Peptide Met(O) reductase</shortName>
    </alternativeName>
</protein>
<evidence type="ECO:0000256" key="3">
    <source>
        <dbReference type="ARBA" id="ARBA00024679"/>
    </source>
</evidence>
<dbReference type="Pfam" id="PF01641">
    <property type="entry name" value="SelR"/>
    <property type="match status" value="1"/>
</dbReference>
<gene>
    <name evidence="7" type="primary">msrA</name>
    <name evidence="9" type="ORF">LOX96_02890</name>
</gene>
<sequence length="290" mass="33007">MSDYLDKTASLTPATRRVVCDKATEYPHTGAYNTVMARGTYLCRRCGLALFRGSSQFSSGCGWPSFDDDIVHAVKREPDPDGQRTEILCARCDAHLGHVFTGESFTHKNLRHCVNSASLDFVVDNEVLDTEEAIVAGGCFWGVEHFLRQIPGVISVESGYTGGHTLDPGYDQVCSGNTGHYEAVRVIYDRSKTDYHTVLKRFFEIHDPTQRTGQGPDLGQQYQSAVFYFDQEQKQEAESLMQQLRNKGYQVATRLLEAQPWWPAEEYHQEYYIKHRKAPYCHQPTNRFED</sequence>
<dbReference type="PROSITE" id="PS51790">
    <property type="entry name" value="MSRB"/>
    <property type="match status" value="1"/>
</dbReference>
<dbReference type="InterPro" id="IPR011057">
    <property type="entry name" value="Mss4-like_sf"/>
</dbReference>
<dbReference type="SUPFAM" id="SSF55068">
    <property type="entry name" value="Peptide methionine sulfoxide reductase"/>
    <property type="match status" value="1"/>
</dbReference>
<dbReference type="GO" id="GO:0033743">
    <property type="term" value="F:peptide-methionine (R)-S-oxide reductase activity"/>
    <property type="evidence" value="ECO:0007669"/>
    <property type="project" value="UniProtKB-EC"/>
</dbReference>
<keyword evidence="2" id="KW-0511">Multifunctional enzyme</keyword>